<keyword evidence="4" id="KW-1185">Reference proteome</keyword>
<dbReference type="SUPFAM" id="SSF117916">
    <property type="entry name" value="Fe-S cluster assembly (FSCA) domain-like"/>
    <property type="match status" value="1"/>
</dbReference>
<dbReference type="Pfam" id="PF01106">
    <property type="entry name" value="NifU"/>
    <property type="match status" value="1"/>
</dbReference>
<gene>
    <name evidence="3" type="ORF">D5S19_31400</name>
</gene>
<proteinExistence type="predicted"/>
<dbReference type="InterPro" id="IPR034904">
    <property type="entry name" value="FSCA_dom_sf"/>
</dbReference>
<feature type="domain" description="NIF system FeS cluster assembly NifU C-terminal" evidence="2">
    <location>
        <begin position="12"/>
        <end position="77"/>
    </location>
</feature>
<organism evidence="3 4">
    <name type="scientific">Amycolatopsis panacis</name>
    <dbReference type="NCBI Taxonomy" id="2340917"/>
    <lineage>
        <taxon>Bacteria</taxon>
        <taxon>Bacillati</taxon>
        <taxon>Actinomycetota</taxon>
        <taxon>Actinomycetes</taxon>
        <taxon>Pseudonocardiales</taxon>
        <taxon>Pseudonocardiaceae</taxon>
        <taxon>Amycolatopsis</taxon>
    </lineage>
</organism>
<comment type="function">
    <text evidence="1">May be involved in the formation or repair of [Fe-S] clusters present in iron-sulfur proteins.</text>
</comment>
<dbReference type="Gene3D" id="3.30.300.130">
    <property type="entry name" value="Fe-S cluster assembly (FSCA)"/>
    <property type="match status" value="1"/>
</dbReference>
<name>A0A419HJL2_9PSEU</name>
<reference evidence="3 4" key="1">
    <citation type="submission" date="2018-09" db="EMBL/GenBank/DDBJ databases">
        <title>YIM PH 21725 draft genome.</title>
        <authorList>
            <person name="Miao C."/>
        </authorList>
    </citation>
    <scope>NUCLEOTIDE SEQUENCE [LARGE SCALE GENOMIC DNA]</scope>
    <source>
        <strain evidence="4">YIM PH21725</strain>
    </source>
</reference>
<comment type="caution">
    <text evidence="3">The sequence shown here is derived from an EMBL/GenBank/DDBJ whole genome shotgun (WGS) entry which is preliminary data.</text>
</comment>
<dbReference type="RefSeq" id="WP_120026968.1">
    <property type="nucleotide sequence ID" value="NZ_QZFV01000153.1"/>
</dbReference>
<dbReference type="Proteomes" id="UP000285112">
    <property type="component" value="Unassembled WGS sequence"/>
</dbReference>
<evidence type="ECO:0000259" key="2">
    <source>
        <dbReference type="Pfam" id="PF01106"/>
    </source>
</evidence>
<dbReference type="OrthoDB" id="9798220at2"/>
<evidence type="ECO:0000313" key="3">
    <source>
        <dbReference type="EMBL" id="RJQ75931.1"/>
    </source>
</evidence>
<dbReference type="GO" id="GO:0005506">
    <property type="term" value="F:iron ion binding"/>
    <property type="evidence" value="ECO:0007669"/>
    <property type="project" value="InterPro"/>
</dbReference>
<dbReference type="EMBL" id="QZFV01000153">
    <property type="protein sequence ID" value="RJQ75931.1"/>
    <property type="molecule type" value="Genomic_DNA"/>
</dbReference>
<dbReference type="GO" id="GO:0016226">
    <property type="term" value="P:iron-sulfur cluster assembly"/>
    <property type="evidence" value="ECO:0007669"/>
    <property type="project" value="InterPro"/>
</dbReference>
<dbReference type="AlphaFoldDB" id="A0A419HJL2"/>
<evidence type="ECO:0000256" key="1">
    <source>
        <dbReference type="ARBA" id="ARBA00049958"/>
    </source>
</evidence>
<protein>
    <recommendedName>
        <fullName evidence="2">NIF system FeS cluster assembly NifU C-terminal domain-containing protein</fullName>
    </recommendedName>
</protein>
<sequence>MSSLLPDLQHRVDAALEANVSRFLDSHGGAVASASITPEGDVSLRFDGACQACPAVAATFYSKVAPIVRAVPGVRSVSAPNVNVSEAAVNRILSLSAPRRRSSGGGDHAR</sequence>
<evidence type="ECO:0000313" key="4">
    <source>
        <dbReference type="Proteomes" id="UP000285112"/>
    </source>
</evidence>
<accession>A0A419HJL2</accession>
<dbReference type="GO" id="GO:0051536">
    <property type="term" value="F:iron-sulfur cluster binding"/>
    <property type="evidence" value="ECO:0007669"/>
    <property type="project" value="InterPro"/>
</dbReference>
<dbReference type="InterPro" id="IPR001075">
    <property type="entry name" value="NIF_FeS_clus_asmbl_NifU_C"/>
</dbReference>